<accession>A8MBF1</accession>
<protein>
    <submittedName>
        <fullName evidence="3">UBA/THIF-type NAD/FAD binding protein</fullName>
    </submittedName>
</protein>
<dbReference type="Gene3D" id="3.40.50.720">
    <property type="entry name" value="NAD(P)-binding Rossmann-like Domain"/>
    <property type="match status" value="1"/>
</dbReference>
<evidence type="ECO:0000256" key="1">
    <source>
        <dbReference type="SAM" id="Phobius"/>
    </source>
</evidence>
<keyword evidence="1" id="KW-0472">Membrane</keyword>
<dbReference type="KEGG" id="cma:Cmaq_1867"/>
<dbReference type="OrthoDB" id="7915at2157"/>
<dbReference type="InterPro" id="IPR000594">
    <property type="entry name" value="ThiF_NAD_FAD-bd"/>
</dbReference>
<dbReference type="EMBL" id="CP000852">
    <property type="protein sequence ID" value="ABW02684.1"/>
    <property type="molecule type" value="Genomic_DNA"/>
</dbReference>
<proteinExistence type="predicted"/>
<dbReference type="AlphaFoldDB" id="A8MBF1"/>
<feature type="domain" description="THIF-type NAD/FAD binding fold" evidence="2">
    <location>
        <begin position="9"/>
        <end position="234"/>
    </location>
</feature>
<dbReference type="GeneID" id="5709739"/>
<dbReference type="GO" id="GO:0008641">
    <property type="term" value="F:ubiquitin-like modifier activating enzyme activity"/>
    <property type="evidence" value="ECO:0007669"/>
    <property type="project" value="InterPro"/>
</dbReference>
<dbReference type="Proteomes" id="UP000001137">
    <property type="component" value="Chromosome"/>
</dbReference>
<evidence type="ECO:0000313" key="4">
    <source>
        <dbReference type="Proteomes" id="UP000001137"/>
    </source>
</evidence>
<dbReference type="eggNOG" id="arCOG01676">
    <property type="taxonomic scope" value="Archaea"/>
</dbReference>
<reference evidence="3 4" key="1">
    <citation type="submission" date="2007-10" db="EMBL/GenBank/DDBJ databases">
        <title>Complete sequence of Caldivirga maquilingensis IC-167.</title>
        <authorList>
            <consortium name="US DOE Joint Genome Institute"/>
            <person name="Copeland A."/>
            <person name="Lucas S."/>
            <person name="Lapidus A."/>
            <person name="Barry K."/>
            <person name="Glavina del Rio T."/>
            <person name="Dalin E."/>
            <person name="Tice H."/>
            <person name="Pitluck S."/>
            <person name="Saunders E."/>
            <person name="Brettin T."/>
            <person name="Bruce D."/>
            <person name="Detter J.C."/>
            <person name="Han C."/>
            <person name="Schmutz J."/>
            <person name="Larimer F."/>
            <person name="Land M."/>
            <person name="Hauser L."/>
            <person name="Kyrpides N."/>
            <person name="Ivanova N."/>
            <person name="Biddle J.F."/>
            <person name="Zhang Z."/>
            <person name="Fitz-Gibbon S.T."/>
            <person name="Lowe T.M."/>
            <person name="Saltikov C."/>
            <person name="House C.H."/>
            <person name="Richardson P."/>
        </authorList>
    </citation>
    <scope>NUCLEOTIDE SEQUENCE [LARGE SCALE GENOMIC DNA]</scope>
    <source>
        <strain evidence="4">ATCC 700844 / DSM 13496 / JCM 10307 / IC-167</strain>
    </source>
</reference>
<dbReference type="PANTHER" id="PTHR10953:SF102">
    <property type="entry name" value="ADENYLYLTRANSFERASE AND SULFURTRANSFERASE MOCS3"/>
    <property type="match status" value="1"/>
</dbReference>
<dbReference type="Pfam" id="PF00899">
    <property type="entry name" value="ThiF"/>
    <property type="match status" value="1"/>
</dbReference>
<dbReference type="CDD" id="cd00757">
    <property type="entry name" value="ThiF_MoeB_HesA_family"/>
    <property type="match status" value="1"/>
</dbReference>
<dbReference type="STRING" id="397948.Cmaq_1867"/>
<dbReference type="GO" id="GO:0004792">
    <property type="term" value="F:thiosulfate-cyanide sulfurtransferase activity"/>
    <property type="evidence" value="ECO:0007669"/>
    <property type="project" value="TreeGrafter"/>
</dbReference>
<dbReference type="GO" id="GO:0016779">
    <property type="term" value="F:nucleotidyltransferase activity"/>
    <property type="evidence" value="ECO:0007669"/>
    <property type="project" value="TreeGrafter"/>
</dbReference>
<feature type="transmembrane region" description="Helical" evidence="1">
    <location>
        <begin position="27"/>
        <end position="53"/>
    </location>
</feature>
<dbReference type="SUPFAM" id="SSF69572">
    <property type="entry name" value="Activating enzymes of the ubiquitin-like proteins"/>
    <property type="match status" value="1"/>
</dbReference>
<gene>
    <name evidence="3" type="ordered locus">Cmaq_1867</name>
</gene>
<name>A8MBF1_CALMQ</name>
<dbReference type="InterPro" id="IPR045886">
    <property type="entry name" value="ThiF/MoeB/HesA"/>
</dbReference>
<keyword evidence="1" id="KW-1133">Transmembrane helix</keyword>
<evidence type="ECO:0000259" key="2">
    <source>
        <dbReference type="Pfam" id="PF00899"/>
    </source>
</evidence>
<dbReference type="GO" id="GO:0005737">
    <property type="term" value="C:cytoplasm"/>
    <property type="evidence" value="ECO:0007669"/>
    <property type="project" value="TreeGrafter"/>
</dbReference>
<sequence length="237" mass="25301">MISSDRYIRQLPLLGIEGQRRLSNSSALVVGLGGLGSLASMYLAGAGVGRLILVDFDTVSISDLHRQLLYTTRDIGKSKVEVAERRLREINPEVKIEAHQTVLTKNEEAEELVASVDVIVLAVDNMKTRVDVDELAAKYSKPIVNGGVDGWFGLVTTVVPGKTPRLAEILNIRGLNPVSCVEGLCNAVIGPTVGVVASWQALDALRILAGLEPTLAGKLLVIDSSKGMIEIIPISSP</sequence>
<dbReference type="InterPro" id="IPR035985">
    <property type="entry name" value="Ubiquitin-activating_enz"/>
</dbReference>
<keyword evidence="4" id="KW-1185">Reference proteome</keyword>
<dbReference type="HOGENOM" id="CLU_013325_10_3_2"/>
<keyword evidence="1" id="KW-0812">Transmembrane</keyword>
<dbReference type="RefSeq" id="WP_012186903.1">
    <property type="nucleotide sequence ID" value="NC_009954.1"/>
</dbReference>
<dbReference type="PANTHER" id="PTHR10953">
    <property type="entry name" value="UBIQUITIN-ACTIVATING ENZYME E1"/>
    <property type="match status" value="1"/>
</dbReference>
<organism evidence="3 4">
    <name type="scientific">Caldivirga maquilingensis (strain ATCC 700844 / DSM 13496 / JCM 10307 / IC-167)</name>
    <dbReference type="NCBI Taxonomy" id="397948"/>
    <lineage>
        <taxon>Archaea</taxon>
        <taxon>Thermoproteota</taxon>
        <taxon>Thermoprotei</taxon>
        <taxon>Thermoproteales</taxon>
        <taxon>Thermoproteaceae</taxon>
        <taxon>Caldivirga</taxon>
    </lineage>
</organism>
<evidence type="ECO:0000313" key="3">
    <source>
        <dbReference type="EMBL" id="ABW02684.1"/>
    </source>
</evidence>